<dbReference type="PANTHER" id="PTHR43384:SF13">
    <property type="entry name" value="SLR0110 PROTEIN"/>
    <property type="match status" value="1"/>
</dbReference>
<dbReference type="Proteomes" id="UP000271573">
    <property type="component" value="Chromosome"/>
</dbReference>
<dbReference type="AlphaFoldDB" id="A0A3G9IFV5"/>
<evidence type="ECO:0000313" key="3">
    <source>
        <dbReference type="Proteomes" id="UP000271573"/>
    </source>
</evidence>
<dbReference type="InterPro" id="IPR025669">
    <property type="entry name" value="AAA_dom"/>
</dbReference>
<dbReference type="EMBL" id="AP019307">
    <property type="protein sequence ID" value="BBH17206.1"/>
    <property type="molecule type" value="Genomic_DNA"/>
</dbReference>
<dbReference type="GO" id="GO:0051782">
    <property type="term" value="P:negative regulation of cell division"/>
    <property type="evidence" value="ECO:0007669"/>
    <property type="project" value="TreeGrafter"/>
</dbReference>
<dbReference type="GO" id="GO:0005524">
    <property type="term" value="F:ATP binding"/>
    <property type="evidence" value="ECO:0007669"/>
    <property type="project" value="TreeGrafter"/>
</dbReference>
<keyword evidence="3" id="KW-1185">Reference proteome</keyword>
<sequence length="278" mass="29456">MTAEVMAPSVAPDPVAPDSAAAGKVVVVHSAKGGVGTTTVAVNIAAAMHARGRRVCLVDLDLGCGDVAVALRLEPRNTILDVLADDTDEEVEEPIDILRTIVEPGFNCILAPAQSTDPAELPGDVLADLIPYLRSIYDAVVIDTPTSMSVHTRTAFELADVLVLVSTPDVSSLRGLTIGLDRSIALNAPRPVVVLNQVERGEGMPAEEIAAGLGVEIAVRIARDPMVARSGNRGEAMVKAEPNSPFTSDIDRLVDRWVARKKGTAKVRPLHRRKGFKL</sequence>
<dbReference type="SUPFAM" id="SSF52540">
    <property type="entry name" value="P-loop containing nucleoside triphosphate hydrolases"/>
    <property type="match status" value="1"/>
</dbReference>
<dbReference type="Pfam" id="PF13614">
    <property type="entry name" value="AAA_31"/>
    <property type="match status" value="1"/>
</dbReference>
<proteinExistence type="predicted"/>
<evidence type="ECO:0000259" key="1">
    <source>
        <dbReference type="Pfam" id="PF13614"/>
    </source>
</evidence>
<dbReference type="GO" id="GO:0009898">
    <property type="term" value="C:cytoplasmic side of plasma membrane"/>
    <property type="evidence" value="ECO:0007669"/>
    <property type="project" value="TreeGrafter"/>
</dbReference>
<protein>
    <recommendedName>
        <fullName evidence="1">AAA domain-containing protein</fullName>
    </recommendedName>
</protein>
<organism evidence="2 3">
    <name type="scientific">Nocardioides baekrokdamisoli</name>
    <dbReference type="NCBI Taxonomy" id="1804624"/>
    <lineage>
        <taxon>Bacteria</taxon>
        <taxon>Bacillati</taxon>
        <taxon>Actinomycetota</taxon>
        <taxon>Actinomycetes</taxon>
        <taxon>Propionibacteriales</taxon>
        <taxon>Nocardioidaceae</taxon>
        <taxon>Nocardioides</taxon>
    </lineage>
</organism>
<feature type="domain" description="AAA" evidence="1">
    <location>
        <begin position="24"/>
        <end position="177"/>
    </location>
</feature>
<dbReference type="PANTHER" id="PTHR43384">
    <property type="entry name" value="SEPTUM SITE-DETERMINING PROTEIN MIND HOMOLOG, CHLOROPLASTIC-RELATED"/>
    <property type="match status" value="1"/>
</dbReference>
<dbReference type="InterPro" id="IPR050625">
    <property type="entry name" value="ParA/MinD_ATPase"/>
</dbReference>
<name>A0A3G9IFV5_9ACTN</name>
<dbReference type="KEGG" id="nbe:Back2_14930"/>
<dbReference type="RefSeq" id="WP_125568201.1">
    <property type="nucleotide sequence ID" value="NZ_AP019307.1"/>
</dbReference>
<accession>A0A3G9IFV5</accession>
<dbReference type="OrthoDB" id="3448281at2"/>
<dbReference type="Gene3D" id="3.40.50.300">
    <property type="entry name" value="P-loop containing nucleotide triphosphate hydrolases"/>
    <property type="match status" value="1"/>
</dbReference>
<dbReference type="GO" id="GO:0016887">
    <property type="term" value="F:ATP hydrolysis activity"/>
    <property type="evidence" value="ECO:0007669"/>
    <property type="project" value="TreeGrafter"/>
</dbReference>
<reference evidence="2 3" key="1">
    <citation type="submission" date="2018-11" db="EMBL/GenBank/DDBJ databases">
        <title>Complete genome sequence of Nocardioides baekrokdamisoli strain KCTC 39748.</title>
        <authorList>
            <person name="Kang S.W."/>
            <person name="Lee K.C."/>
            <person name="Kim K.K."/>
            <person name="Kim J.S."/>
            <person name="Kim D.S."/>
            <person name="Ko S.H."/>
            <person name="Yang S.H."/>
            <person name="Shin Y.K."/>
            <person name="Lee J.S."/>
        </authorList>
    </citation>
    <scope>NUCLEOTIDE SEQUENCE [LARGE SCALE GENOMIC DNA]</scope>
    <source>
        <strain evidence="2 3">KCTC 39748</strain>
    </source>
</reference>
<dbReference type="GO" id="GO:0005829">
    <property type="term" value="C:cytosol"/>
    <property type="evidence" value="ECO:0007669"/>
    <property type="project" value="TreeGrafter"/>
</dbReference>
<gene>
    <name evidence="2" type="ORF">Back2_14930</name>
</gene>
<evidence type="ECO:0000313" key="2">
    <source>
        <dbReference type="EMBL" id="BBH17206.1"/>
    </source>
</evidence>
<dbReference type="InterPro" id="IPR027417">
    <property type="entry name" value="P-loop_NTPase"/>
</dbReference>